<protein>
    <recommendedName>
        <fullName evidence="2 6">Elongation factor Ts</fullName>
        <shortName evidence="6">EF-Ts</shortName>
    </recommendedName>
</protein>
<feature type="region of interest" description="Involved in Mg(2+) ion dislocation from EF-Tu" evidence="6">
    <location>
        <begin position="80"/>
        <end position="83"/>
    </location>
</feature>
<organism evidence="10 11">
    <name type="scientific">Roseospira marina</name>
    <dbReference type="NCBI Taxonomy" id="140057"/>
    <lineage>
        <taxon>Bacteria</taxon>
        <taxon>Pseudomonadati</taxon>
        <taxon>Pseudomonadota</taxon>
        <taxon>Alphaproteobacteria</taxon>
        <taxon>Rhodospirillales</taxon>
        <taxon>Rhodospirillaceae</taxon>
        <taxon>Roseospira</taxon>
    </lineage>
</organism>
<evidence type="ECO:0000256" key="5">
    <source>
        <dbReference type="ARBA" id="ARBA00022917"/>
    </source>
</evidence>
<dbReference type="FunFam" id="1.10.286.20:FF:000001">
    <property type="entry name" value="Elongation factor Ts"/>
    <property type="match status" value="1"/>
</dbReference>
<feature type="domain" description="Translation elongation factor EFTs/EF1B dimerisation" evidence="9">
    <location>
        <begin position="71"/>
        <end position="289"/>
    </location>
</feature>
<comment type="subcellular location">
    <subcellularLocation>
        <location evidence="6 8">Cytoplasm</location>
    </subcellularLocation>
</comment>
<dbReference type="InterPro" id="IPR001816">
    <property type="entry name" value="Transl_elong_EFTs/EF1B"/>
</dbReference>
<dbReference type="Pfam" id="PF00889">
    <property type="entry name" value="EF_TS"/>
    <property type="match status" value="1"/>
</dbReference>
<evidence type="ECO:0000313" key="11">
    <source>
        <dbReference type="Proteomes" id="UP000324065"/>
    </source>
</evidence>
<evidence type="ECO:0000256" key="2">
    <source>
        <dbReference type="ARBA" id="ARBA00016956"/>
    </source>
</evidence>
<dbReference type="InterPro" id="IPR036402">
    <property type="entry name" value="EF-Ts_dimer_sf"/>
</dbReference>
<evidence type="ECO:0000256" key="8">
    <source>
        <dbReference type="RuleBase" id="RU000643"/>
    </source>
</evidence>
<dbReference type="AlphaFoldDB" id="A0A5M6I9S9"/>
<dbReference type="PANTHER" id="PTHR11741:SF0">
    <property type="entry name" value="ELONGATION FACTOR TS, MITOCHONDRIAL"/>
    <property type="match status" value="1"/>
</dbReference>
<evidence type="ECO:0000256" key="3">
    <source>
        <dbReference type="ARBA" id="ARBA00022490"/>
    </source>
</evidence>
<keyword evidence="3 6" id="KW-0963">Cytoplasm</keyword>
<gene>
    <name evidence="6" type="primary">tsf</name>
    <name evidence="10" type="ORF">F1188_15710</name>
</gene>
<proteinExistence type="inferred from homology"/>
<dbReference type="PROSITE" id="PS01127">
    <property type="entry name" value="EF_TS_2"/>
    <property type="match status" value="1"/>
</dbReference>
<keyword evidence="4 6" id="KW-0251">Elongation factor</keyword>
<reference evidence="10 11" key="1">
    <citation type="submission" date="2019-09" db="EMBL/GenBank/DDBJ databases">
        <title>Genome sequence of Roseospira marina, one of the more divergent members of the non-sulfur purple photosynthetic bacterial family, the Rhodospirillaceae.</title>
        <authorList>
            <person name="Meyer T."/>
            <person name="Kyndt J."/>
        </authorList>
    </citation>
    <scope>NUCLEOTIDE SEQUENCE [LARGE SCALE GENOMIC DNA]</scope>
    <source>
        <strain evidence="10 11">DSM 15113</strain>
    </source>
</reference>
<comment type="similarity">
    <text evidence="1 6 7">Belongs to the EF-Ts family.</text>
</comment>
<dbReference type="InterPro" id="IPR009060">
    <property type="entry name" value="UBA-like_sf"/>
</dbReference>
<dbReference type="PANTHER" id="PTHR11741">
    <property type="entry name" value="ELONGATION FACTOR TS"/>
    <property type="match status" value="1"/>
</dbReference>
<dbReference type="Proteomes" id="UP000324065">
    <property type="component" value="Unassembled WGS sequence"/>
</dbReference>
<accession>A0A5M6I9S9</accession>
<dbReference type="Gene3D" id="1.10.8.10">
    <property type="entry name" value="DNA helicase RuvA subunit, C-terminal domain"/>
    <property type="match status" value="1"/>
</dbReference>
<dbReference type="RefSeq" id="WP_150063395.1">
    <property type="nucleotide sequence ID" value="NZ_JACHII010000015.1"/>
</dbReference>
<dbReference type="InterPro" id="IPR014039">
    <property type="entry name" value="Transl_elong_EFTs/EF1B_dimer"/>
</dbReference>
<evidence type="ECO:0000313" key="10">
    <source>
        <dbReference type="EMBL" id="KAA5604485.1"/>
    </source>
</evidence>
<dbReference type="NCBIfam" id="TIGR00116">
    <property type="entry name" value="tsf"/>
    <property type="match status" value="1"/>
</dbReference>
<evidence type="ECO:0000256" key="7">
    <source>
        <dbReference type="RuleBase" id="RU000642"/>
    </source>
</evidence>
<comment type="function">
    <text evidence="6 7">Associates with the EF-Tu.GDP complex and induces the exchange of GDP to GTP. It remains bound to the aminoacyl-tRNA.EF-Tu.GTP complex up to the GTP hydrolysis stage on the ribosome.</text>
</comment>
<dbReference type="InterPro" id="IPR018101">
    <property type="entry name" value="Transl_elong_Ts_CS"/>
</dbReference>
<dbReference type="SUPFAM" id="SSF54713">
    <property type="entry name" value="Elongation factor Ts (EF-Ts), dimerisation domain"/>
    <property type="match status" value="2"/>
</dbReference>
<keyword evidence="5 6" id="KW-0648">Protein biosynthesis</keyword>
<sequence length="308" mass="33065">MAQITASMVKDLREKTGAGMMDCKKALNETDGDLEAAVDWLRKKGLAAAAKKAGRVAAEGLIAVKATGTRGAVVELNAETDFVARNDTFQELVETLGDLVLTEGDDLEALKDKAYPGTGRTVGEELTHQVATIGENMNLRRAQVLEVGNGLVSAYVHNAARPGLGRIGVLVALESEGDAAKLAELGKNLAMHVAAASPQFLNRTQVDADALDRERAVLTEQARASGKPDNIIEKMVEGRLRKYYEEVCLLDQIYVMDNESKVEKVVEAAAKDIGAPIALTGFVRFNLGEGIEKEDKDFAAEVAQQLNK</sequence>
<dbReference type="GO" id="GO:0003746">
    <property type="term" value="F:translation elongation factor activity"/>
    <property type="evidence" value="ECO:0007669"/>
    <property type="project" value="UniProtKB-UniRule"/>
</dbReference>
<dbReference type="PROSITE" id="PS01126">
    <property type="entry name" value="EF_TS_1"/>
    <property type="match status" value="1"/>
</dbReference>
<evidence type="ECO:0000256" key="6">
    <source>
        <dbReference type="HAMAP-Rule" id="MF_00050"/>
    </source>
</evidence>
<dbReference type="Gene3D" id="3.30.479.20">
    <property type="entry name" value="Elongation factor Ts, dimerisation domain"/>
    <property type="match status" value="2"/>
</dbReference>
<dbReference type="CDD" id="cd14275">
    <property type="entry name" value="UBA_EF-Ts"/>
    <property type="match status" value="1"/>
</dbReference>
<dbReference type="HAMAP" id="MF_00050">
    <property type="entry name" value="EF_Ts"/>
    <property type="match status" value="1"/>
</dbReference>
<name>A0A5M6I9S9_9PROT</name>
<dbReference type="EMBL" id="VWPJ01000017">
    <property type="protein sequence ID" value="KAA5604485.1"/>
    <property type="molecule type" value="Genomic_DNA"/>
</dbReference>
<keyword evidence="11" id="KW-1185">Reference proteome</keyword>
<dbReference type="FunFam" id="1.10.8.10:FF:000001">
    <property type="entry name" value="Elongation factor Ts"/>
    <property type="match status" value="1"/>
</dbReference>
<dbReference type="SUPFAM" id="SSF46934">
    <property type="entry name" value="UBA-like"/>
    <property type="match status" value="1"/>
</dbReference>
<dbReference type="OrthoDB" id="9808348at2"/>
<evidence type="ECO:0000259" key="9">
    <source>
        <dbReference type="Pfam" id="PF00889"/>
    </source>
</evidence>
<comment type="caution">
    <text evidence="10">The sequence shown here is derived from an EMBL/GenBank/DDBJ whole genome shotgun (WGS) entry which is preliminary data.</text>
</comment>
<evidence type="ECO:0000256" key="1">
    <source>
        <dbReference type="ARBA" id="ARBA00005532"/>
    </source>
</evidence>
<dbReference type="Gene3D" id="1.10.286.20">
    <property type="match status" value="1"/>
</dbReference>
<evidence type="ECO:0000256" key="4">
    <source>
        <dbReference type="ARBA" id="ARBA00022768"/>
    </source>
</evidence>
<dbReference type="GO" id="GO:0005737">
    <property type="term" value="C:cytoplasm"/>
    <property type="evidence" value="ECO:0007669"/>
    <property type="project" value="UniProtKB-SubCell"/>
</dbReference>